<dbReference type="Pfam" id="PF08588">
    <property type="entry name" value="Duc1"/>
    <property type="match status" value="1"/>
</dbReference>
<dbReference type="InterPro" id="IPR013897">
    <property type="entry name" value="Duc1"/>
</dbReference>
<gene>
    <name evidence="3" type="ORF">SMAR0320_LOCUS1677</name>
</gene>
<dbReference type="AlphaFoldDB" id="A0A7S2KFP7"/>
<evidence type="ECO:0000259" key="2">
    <source>
        <dbReference type="Pfam" id="PF08588"/>
    </source>
</evidence>
<feature type="domain" description="Domain of unknown function at the cortex 1" evidence="2">
    <location>
        <begin position="108"/>
        <end position="364"/>
    </location>
</feature>
<name>A0A7S2KFP7_9STRA</name>
<evidence type="ECO:0000256" key="1">
    <source>
        <dbReference type="SAM" id="MobiDB-lite"/>
    </source>
</evidence>
<dbReference type="PANTHER" id="PTHR34826">
    <property type="entry name" value="UPF0590 PROTEIN C409.17C"/>
    <property type="match status" value="1"/>
</dbReference>
<dbReference type="EMBL" id="HBGZ01002426">
    <property type="protein sequence ID" value="CAD9574429.1"/>
    <property type="molecule type" value="Transcribed_RNA"/>
</dbReference>
<accession>A0A7S2KFP7</accession>
<proteinExistence type="predicted"/>
<dbReference type="PANTHER" id="PTHR34826:SF2">
    <property type="entry name" value="UPF0590 PROTEIN C409.17C"/>
    <property type="match status" value="1"/>
</dbReference>
<protein>
    <recommendedName>
        <fullName evidence="2">Domain of unknown function at the cortex 1 domain-containing protein</fullName>
    </recommendedName>
</protein>
<sequence length="404" mass="46044">MISIDDSNEDPKTSEAANELMNVYDSCRELNADFSAGRRMSSICSDDDEYKSSLPPHPENWPQRPLLLRPTPGAGMKIRGVRYSSSKTYLASYEEGQSLPINNGLETKGRCLVIDFESDLFIGTALLRLKNARRLDCDRNDGDGSNKDPKSTYYFHMKKRTFQTVIRGRFKRRVPMSECVTGQMFTRPAGVLPPRLIVKAAVLLMSHLAPQLQSRLEGECPRFLSPLCSTAQTAYIIKKKNQTTDADEDLEDEMQEPHPSAQSSFIQLLPQTNTKNHPMSLDSDIKARIKRRKKLFDKLHSSGSVEPSFCTQSEYCFEFFQHLILFDKFTLDFPKPVGQHSLKKMLNGQPLQILALHQERKKSEIKKIVNEELARLWSFDIWHESVYEDAIDNDIDIANSADSQ</sequence>
<evidence type="ECO:0000313" key="3">
    <source>
        <dbReference type="EMBL" id="CAD9574429.1"/>
    </source>
</evidence>
<reference evidence="3" key="1">
    <citation type="submission" date="2021-01" db="EMBL/GenBank/DDBJ databases">
        <authorList>
            <person name="Corre E."/>
            <person name="Pelletier E."/>
            <person name="Niang G."/>
            <person name="Scheremetjew M."/>
            <person name="Finn R."/>
            <person name="Kale V."/>
            <person name="Holt S."/>
            <person name="Cochrane G."/>
            <person name="Meng A."/>
            <person name="Brown T."/>
            <person name="Cohen L."/>
        </authorList>
    </citation>
    <scope>NUCLEOTIDE SEQUENCE</scope>
    <source>
        <strain evidence="3">SM1012Den-03</strain>
    </source>
</reference>
<organism evidence="3">
    <name type="scientific">Skeletonema marinoi</name>
    <dbReference type="NCBI Taxonomy" id="267567"/>
    <lineage>
        <taxon>Eukaryota</taxon>
        <taxon>Sar</taxon>
        <taxon>Stramenopiles</taxon>
        <taxon>Ochrophyta</taxon>
        <taxon>Bacillariophyta</taxon>
        <taxon>Coscinodiscophyceae</taxon>
        <taxon>Thalassiosirophycidae</taxon>
        <taxon>Thalassiosirales</taxon>
        <taxon>Skeletonemataceae</taxon>
        <taxon>Skeletonema</taxon>
        <taxon>Skeletonema marinoi-dohrnii complex</taxon>
    </lineage>
</organism>
<feature type="region of interest" description="Disordered" evidence="1">
    <location>
        <begin position="47"/>
        <end position="66"/>
    </location>
</feature>